<dbReference type="InterPro" id="IPR051092">
    <property type="entry name" value="FYVE_RhoGEF_PH"/>
</dbReference>
<dbReference type="Pfam" id="PF00169">
    <property type="entry name" value="PH"/>
    <property type="match status" value="1"/>
</dbReference>
<dbReference type="SMART" id="SM00064">
    <property type="entry name" value="FYVE"/>
    <property type="match status" value="1"/>
</dbReference>
<dbReference type="AlphaFoldDB" id="A0A158Q321"/>
<evidence type="ECO:0000256" key="1">
    <source>
        <dbReference type="ARBA" id="ARBA00004245"/>
    </source>
</evidence>
<dbReference type="GO" id="GO:0046847">
    <property type="term" value="P:filopodium assembly"/>
    <property type="evidence" value="ECO:0007669"/>
    <property type="project" value="TreeGrafter"/>
</dbReference>
<evidence type="ECO:0000313" key="17">
    <source>
        <dbReference type="WBParaSite" id="DME_0000147301-mRNA-1"/>
    </source>
</evidence>
<dbReference type="Gene3D" id="2.30.29.30">
    <property type="entry name" value="Pleckstrin-homology domain (PH domain)/Phosphotyrosine-binding domain (PTB)"/>
    <property type="match status" value="1"/>
</dbReference>
<dbReference type="InterPro" id="IPR000219">
    <property type="entry name" value="DH_dom"/>
</dbReference>
<gene>
    <name evidence="14" type="ORF">DME_LOCUS5833</name>
</gene>
<dbReference type="Proteomes" id="UP000274756">
    <property type="component" value="Unassembled WGS sequence"/>
</dbReference>
<comment type="subcellular location">
    <subcellularLocation>
        <location evidence="1">Cytoplasm</location>
        <location evidence="1">Cytoskeleton</location>
    </subcellularLocation>
</comment>
<dbReference type="PANTHER" id="PTHR12673:SF271">
    <property type="entry name" value="FYVE, RHOGEF AND PH DOMAIN-CONTAINING PROTEIN TAG-77"/>
    <property type="match status" value="1"/>
</dbReference>
<evidence type="ECO:0000256" key="4">
    <source>
        <dbReference type="ARBA" id="ARBA00022723"/>
    </source>
</evidence>
<keyword evidence="9" id="KW-0175">Coiled coil</keyword>
<feature type="region of interest" description="Disordered" evidence="10">
    <location>
        <begin position="265"/>
        <end position="287"/>
    </location>
</feature>
<evidence type="ECO:0000256" key="7">
    <source>
        <dbReference type="ARBA" id="ARBA00023212"/>
    </source>
</evidence>
<dbReference type="SUPFAM" id="SSF50729">
    <property type="entry name" value="PH domain-like"/>
    <property type="match status" value="1"/>
</dbReference>
<proteinExistence type="predicted"/>
<dbReference type="PROSITE" id="PS50178">
    <property type="entry name" value="ZF_FYVE"/>
    <property type="match status" value="1"/>
</dbReference>
<dbReference type="OrthoDB" id="245697at2759"/>
<evidence type="ECO:0000256" key="3">
    <source>
        <dbReference type="ARBA" id="ARBA00022658"/>
    </source>
</evidence>
<dbReference type="SMART" id="SM00233">
    <property type="entry name" value="PH"/>
    <property type="match status" value="2"/>
</dbReference>
<evidence type="ECO:0000256" key="6">
    <source>
        <dbReference type="ARBA" id="ARBA00022833"/>
    </source>
</evidence>
<dbReference type="GO" id="GO:0005085">
    <property type="term" value="F:guanyl-nucleotide exchange factor activity"/>
    <property type="evidence" value="ECO:0007669"/>
    <property type="project" value="UniProtKB-KW"/>
</dbReference>
<keyword evidence="4" id="KW-0479">Metal-binding</keyword>
<feature type="domain" description="DH" evidence="12">
    <location>
        <begin position="338"/>
        <end position="533"/>
    </location>
</feature>
<dbReference type="SMART" id="SM00325">
    <property type="entry name" value="RhoGEF"/>
    <property type="match status" value="1"/>
</dbReference>
<dbReference type="InterPro" id="IPR011011">
    <property type="entry name" value="Znf_FYVE_PHD"/>
</dbReference>
<feature type="compositionally biased region" description="Polar residues" evidence="10">
    <location>
        <begin position="265"/>
        <end position="278"/>
    </location>
</feature>
<organism evidence="15 17">
    <name type="scientific">Dracunculus medinensis</name>
    <name type="common">Guinea worm</name>
    <dbReference type="NCBI Taxonomy" id="318479"/>
    <lineage>
        <taxon>Eukaryota</taxon>
        <taxon>Metazoa</taxon>
        <taxon>Ecdysozoa</taxon>
        <taxon>Nematoda</taxon>
        <taxon>Chromadorea</taxon>
        <taxon>Rhabditida</taxon>
        <taxon>Spirurina</taxon>
        <taxon>Dracunculoidea</taxon>
        <taxon>Dracunculidae</taxon>
        <taxon>Dracunculus</taxon>
    </lineage>
</organism>
<dbReference type="PROSITE" id="PS50003">
    <property type="entry name" value="PH_DOMAIN"/>
    <property type="match status" value="1"/>
</dbReference>
<feature type="domain" description="FYVE-type" evidence="13">
    <location>
        <begin position="753"/>
        <end position="803"/>
    </location>
</feature>
<name>A0A158Q321_DRAME</name>
<dbReference type="STRING" id="318479.A0A158Q321"/>
<dbReference type="PROSITE" id="PS50010">
    <property type="entry name" value="DH_2"/>
    <property type="match status" value="1"/>
</dbReference>
<dbReference type="WBParaSite" id="DME_0000147301-mRNA-1">
    <property type="protein sequence ID" value="DME_0000147301-mRNA-1"/>
    <property type="gene ID" value="DME_0000147301"/>
</dbReference>
<dbReference type="GO" id="GO:0007010">
    <property type="term" value="P:cytoskeleton organization"/>
    <property type="evidence" value="ECO:0007669"/>
    <property type="project" value="TreeGrafter"/>
</dbReference>
<dbReference type="SUPFAM" id="SSF48065">
    <property type="entry name" value="DBL homology domain (DH-domain)"/>
    <property type="match status" value="1"/>
</dbReference>
<dbReference type="Gene3D" id="3.30.40.10">
    <property type="entry name" value="Zinc/RING finger domain, C3HC4 (zinc finger)"/>
    <property type="match status" value="1"/>
</dbReference>
<dbReference type="InterPro" id="IPR011993">
    <property type="entry name" value="PH-like_dom_sf"/>
</dbReference>
<dbReference type="InterPro" id="IPR013083">
    <property type="entry name" value="Znf_RING/FYVE/PHD"/>
</dbReference>
<feature type="coiled-coil region" evidence="9">
    <location>
        <begin position="659"/>
        <end position="686"/>
    </location>
</feature>
<evidence type="ECO:0000259" key="13">
    <source>
        <dbReference type="PROSITE" id="PS50178"/>
    </source>
</evidence>
<reference evidence="17" key="1">
    <citation type="submission" date="2016-04" db="UniProtKB">
        <authorList>
            <consortium name="WormBaseParasite"/>
        </authorList>
    </citation>
    <scope>IDENTIFICATION</scope>
</reference>
<evidence type="ECO:0000256" key="5">
    <source>
        <dbReference type="ARBA" id="ARBA00022771"/>
    </source>
</evidence>
<sequence length="954" mass="109245">MRKLNERTSTATATASVKEIRERLERSAAAQSLGINKCFNDNYLEASGNNSEDHTDSLCIDQKQSILRKINRPPIAPKPLNIKSTSHEIPSQIPNTIIQNDIGFAAYELDSACCSNIPCASTENSSSCSNQKTDRKTDIYEPNDGRSMNVKDVVARFDKVILNNFVVRSNQFRFSAGQLTVPSLDEQRISSVDSWSDQKNASDSDTDTISLEEFVELPLNRRVSELGDEVLNQSVFKKGVSFWKSTSALQNESFLPSDIGQIRNHSAKQNRSAISDPLNSKDSKNKINLRHHSENDERLSNASAISGMSMMTMNLSDSQYDYINYWDANPEEEKRLKKLHYAAKEIYTVEMKFVAQLEIIAEEYPKFLIHYGEQLGVDLLPTQSSGQPHIIRQIAIQLSMIKEAHKVLLEKFAAKMSIWNSRSPDMAECLKNGAPFLKYCLPYLKEKKRFVDELLKQLQENELLSKATTKFEELCSSKISVVQQLDIVHQNVVRYNILLDAYKKYLPADSREKLECEDAIVELSKISELVNHQISLAEMEKRLINIYRRLEVKYSVINSLLTYRILKGKFNVFEANRHLLHEGELMKQSRKDLQPRYLILFSDVLLICKYPRTPNLVSEIFQPDFYRFNIARIRVKAEEHGEYETHFQLLTTEKSAVFIAKTKRERDEWVKRLNQAKTEAKKLRKMNRYAKLSDVRIFHKGDKLVGKKNIEPRTAEKDTSDNETSPTYVPVKEKYMALWIPDPKATSCMMSGCTTKFNVFNRRHHCRECGWLICHSCVGYAPVKNGSNFIKGKVCPECFTKIDGTWEGDRSSGLFLPPPGGYREKTIIRGRDEDGTVSGTVYIRNKRLGEIEKWGRLIRHDDGATVLYFFDAEFDSKPFARHVLLGFELTVNELEEGGRLFELHHHNQMLGQSLSIVFRVAHSGNAEKWNRALIEGVKAFESFNLNCDQSNFSS</sequence>
<keyword evidence="3" id="KW-0344">Guanine-nucleotide releasing factor</keyword>
<dbReference type="InterPro" id="IPR035899">
    <property type="entry name" value="DBL_dom_sf"/>
</dbReference>
<dbReference type="InterPro" id="IPR001849">
    <property type="entry name" value="PH_domain"/>
</dbReference>
<keyword evidence="5 8" id="KW-0863">Zinc-finger</keyword>
<dbReference type="Pfam" id="PF00621">
    <property type="entry name" value="RhoGEF"/>
    <property type="match status" value="1"/>
</dbReference>
<dbReference type="Proteomes" id="UP000038040">
    <property type="component" value="Unplaced"/>
</dbReference>
<keyword evidence="2" id="KW-0963">Cytoplasm</keyword>
<evidence type="ECO:0000313" key="16">
    <source>
        <dbReference type="Proteomes" id="UP000274756"/>
    </source>
</evidence>
<dbReference type="GO" id="GO:0008270">
    <property type="term" value="F:zinc ion binding"/>
    <property type="evidence" value="ECO:0007669"/>
    <property type="project" value="UniProtKB-KW"/>
</dbReference>
<reference evidence="14 16" key="2">
    <citation type="submission" date="2018-11" db="EMBL/GenBank/DDBJ databases">
        <authorList>
            <consortium name="Pathogen Informatics"/>
        </authorList>
    </citation>
    <scope>NUCLEOTIDE SEQUENCE [LARGE SCALE GENOMIC DNA]</scope>
</reference>
<dbReference type="Gene3D" id="1.20.900.10">
    <property type="entry name" value="Dbl homology (DH) domain"/>
    <property type="match status" value="1"/>
</dbReference>
<keyword evidence="16" id="KW-1185">Reference proteome</keyword>
<evidence type="ECO:0000313" key="15">
    <source>
        <dbReference type="Proteomes" id="UP000038040"/>
    </source>
</evidence>
<protein>
    <submittedName>
        <fullName evidence="17">DH domain-containing protein</fullName>
    </submittedName>
</protein>
<evidence type="ECO:0000256" key="10">
    <source>
        <dbReference type="SAM" id="MobiDB-lite"/>
    </source>
</evidence>
<dbReference type="PANTHER" id="PTHR12673">
    <property type="entry name" value="FACIOGENITAL DYSPLASIA PROTEIN"/>
    <property type="match status" value="1"/>
</dbReference>
<dbReference type="EMBL" id="UYYG01001153">
    <property type="protein sequence ID" value="VDN55860.1"/>
    <property type="molecule type" value="Genomic_DNA"/>
</dbReference>
<dbReference type="InterPro" id="IPR000306">
    <property type="entry name" value="Znf_FYVE"/>
</dbReference>
<evidence type="ECO:0000259" key="12">
    <source>
        <dbReference type="PROSITE" id="PS50010"/>
    </source>
</evidence>
<dbReference type="InterPro" id="IPR017455">
    <property type="entry name" value="Znf_FYVE-rel"/>
</dbReference>
<evidence type="ECO:0000256" key="8">
    <source>
        <dbReference type="PROSITE-ProRule" id="PRU00091"/>
    </source>
</evidence>
<evidence type="ECO:0000313" key="14">
    <source>
        <dbReference type="EMBL" id="VDN55860.1"/>
    </source>
</evidence>
<evidence type="ECO:0000256" key="9">
    <source>
        <dbReference type="SAM" id="Coils"/>
    </source>
</evidence>
<feature type="domain" description="PH" evidence="11">
    <location>
        <begin position="578"/>
        <end position="678"/>
    </location>
</feature>
<dbReference type="Pfam" id="PF01363">
    <property type="entry name" value="FYVE"/>
    <property type="match status" value="1"/>
</dbReference>
<keyword evidence="7" id="KW-0206">Cytoskeleton</keyword>
<dbReference type="SUPFAM" id="SSF57903">
    <property type="entry name" value="FYVE/PHD zinc finger"/>
    <property type="match status" value="1"/>
</dbReference>
<evidence type="ECO:0000259" key="11">
    <source>
        <dbReference type="PROSITE" id="PS50003"/>
    </source>
</evidence>
<dbReference type="GO" id="GO:0005856">
    <property type="term" value="C:cytoskeleton"/>
    <property type="evidence" value="ECO:0007669"/>
    <property type="project" value="UniProtKB-SubCell"/>
</dbReference>
<evidence type="ECO:0000256" key="2">
    <source>
        <dbReference type="ARBA" id="ARBA00022490"/>
    </source>
</evidence>
<accession>A0A158Q321</accession>
<keyword evidence="6" id="KW-0862">Zinc</keyword>
<dbReference type="GO" id="GO:0005737">
    <property type="term" value="C:cytoplasm"/>
    <property type="evidence" value="ECO:0007669"/>
    <property type="project" value="TreeGrafter"/>
</dbReference>